<dbReference type="InterPro" id="IPR033469">
    <property type="entry name" value="CYTH-like_dom_sf"/>
</dbReference>
<dbReference type="Gene3D" id="2.40.320.10">
    <property type="entry name" value="Hypothetical Protein Pfu-838710-001"/>
    <property type="match status" value="1"/>
</dbReference>
<sequence length="178" mass="20120">MLYEVESKNRVESIDGIKQILEMNNAGYLGVSMQDDMYYNSLIRDYAKTDEALRIRNTGESAELTYKGPKVKTAGVKAREEYNVTISSAVDMEKILTRTGFFISRGVQKRREEYSFMGATIALDIVEGLGHFVEIEIISEDKDSAALEINKIKEFLGIDSDNISTSYLEMIINKEGNF</sequence>
<dbReference type="EMBL" id="CP096115">
    <property type="protein sequence ID" value="UUX91841.1"/>
    <property type="molecule type" value="Genomic_DNA"/>
</dbReference>
<keyword evidence="3" id="KW-1185">Reference proteome</keyword>
<dbReference type="GeneID" id="74308191"/>
<dbReference type="InterPro" id="IPR008173">
    <property type="entry name" value="Adenylyl_cyclase_CyaB"/>
</dbReference>
<organism evidence="2 3">
    <name type="scientific">Methanoplanus endosymbiosus</name>
    <dbReference type="NCBI Taxonomy" id="33865"/>
    <lineage>
        <taxon>Archaea</taxon>
        <taxon>Methanobacteriati</taxon>
        <taxon>Methanobacteriota</taxon>
        <taxon>Stenosarchaea group</taxon>
        <taxon>Methanomicrobia</taxon>
        <taxon>Methanomicrobiales</taxon>
        <taxon>Methanomicrobiaceae</taxon>
        <taxon>Methanoplanus</taxon>
    </lineage>
</organism>
<dbReference type="InterPro" id="IPR023577">
    <property type="entry name" value="CYTH_domain"/>
</dbReference>
<dbReference type="Proteomes" id="UP001060368">
    <property type="component" value="Chromosome"/>
</dbReference>
<evidence type="ECO:0000259" key="1">
    <source>
        <dbReference type="PROSITE" id="PS51707"/>
    </source>
</evidence>
<dbReference type="PANTHER" id="PTHR21028:SF2">
    <property type="entry name" value="CYTH DOMAIN-CONTAINING PROTEIN"/>
    <property type="match status" value="1"/>
</dbReference>
<dbReference type="NCBIfam" id="TIGR00318">
    <property type="entry name" value="cyaB"/>
    <property type="match status" value="1"/>
</dbReference>
<reference evidence="2" key="1">
    <citation type="submission" date="2022-04" db="EMBL/GenBank/DDBJ databases">
        <title>Complete genome of Methanoplanus endosymbiosus DSM 3599.</title>
        <authorList>
            <person name="Chen S.-C."/>
            <person name="You Y.-T."/>
            <person name="Zhou Y.-Z."/>
            <person name="Lai M.-C."/>
        </authorList>
    </citation>
    <scope>NUCLEOTIDE SEQUENCE</scope>
    <source>
        <strain evidence="2">DSM 3599</strain>
    </source>
</reference>
<dbReference type="KEGG" id="mend:L6E24_10780"/>
<feature type="domain" description="CYTH" evidence="1">
    <location>
        <begin position="2"/>
        <end position="173"/>
    </location>
</feature>
<dbReference type="CDD" id="cd07890">
    <property type="entry name" value="CYTH-like_AC_IV-like"/>
    <property type="match status" value="1"/>
</dbReference>
<dbReference type="SUPFAM" id="SSF55154">
    <property type="entry name" value="CYTH-like phosphatases"/>
    <property type="match status" value="1"/>
</dbReference>
<name>A0A9E7PMY0_9EURY</name>
<protein>
    <submittedName>
        <fullName evidence="2">Class IV adenylate cyclase</fullName>
    </submittedName>
</protein>
<proteinExistence type="predicted"/>
<dbReference type="SMART" id="SM01118">
    <property type="entry name" value="CYTH"/>
    <property type="match status" value="1"/>
</dbReference>
<evidence type="ECO:0000313" key="3">
    <source>
        <dbReference type="Proteomes" id="UP001060368"/>
    </source>
</evidence>
<dbReference type="RefSeq" id="WP_257741991.1">
    <property type="nucleotide sequence ID" value="NZ_CP096115.1"/>
</dbReference>
<accession>A0A9E7PMY0</accession>
<dbReference type="PANTHER" id="PTHR21028">
    <property type="entry name" value="SI:CH211-156B7.4"/>
    <property type="match status" value="1"/>
</dbReference>
<evidence type="ECO:0000313" key="2">
    <source>
        <dbReference type="EMBL" id="UUX91841.1"/>
    </source>
</evidence>
<dbReference type="Pfam" id="PF01928">
    <property type="entry name" value="CYTH"/>
    <property type="match status" value="1"/>
</dbReference>
<dbReference type="PROSITE" id="PS51707">
    <property type="entry name" value="CYTH"/>
    <property type="match status" value="1"/>
</dbReference>
<gene>
    <name evidence="2" type="primary">cyaB</name>
    <name evidence="2" type="ORF">L6E24_10780</name>
</gene>
<dbReference type="AlphaFoldDB" id="A0A9E7PMY0"/>